<keyword evidence="1" id="KW-0732">Signal</keyword>
<feature type="chain" id="PRO_5021923537" evidence="1">
    <location>
        <begin position="29"/>
        <end position="130"/>
    </location>
</feature>
<keyword evidence="3" id="KW-1185">Reference proteome</keyword>
<dbReference type="AlphaFoldDB" id="A0A518N1N6"/>
<organism evidence="2 3">
    <name type="scientific">Luteimonas granuli</name>
    <dbReference type="NCBI Taxonomy" id="1176533"/>
    <lineage>
        <taxon>Bacteria</taxon>
        <taxon>Pseudomonadati</taxon>
        <taxon>Pseudomonadota</taxon>
        <taxon>Gammaproteobacteria</taxon>
        <taxon>Lysobacterales</taxon>
        <taxon>Lysobacteraceae</taxon>
        <taxon>Luteimonas</taxon>
    </lineage>
</organism>
<reference evidence="2 3" key="1">
    <citation type="submission" date="2019-07" db="EMBL/GenBank/DDBJ databases">
        <title>Full genome sequence of Luteimonas sp. Gr-4.</title>
        <authorList>
            <person name="Im W.-T."/>
        </authorList>
    </citation>
    <scope>NUCLEOTIDE SEQUENCE [LARGE SCALE GENOMIC DNA]</scope>
    <source>
        <strain evidence="2 3">Gr-4</strain>
    </source>
</reference>
<dbReference type="EMBL" id="CP042218">
    <property type="protein sequence ID" value="QDW65827.1"/>
    <property type="molecule type" value="Genomic_DNA"/>
</dbReference>
<proteinExistence type="predicted"/>
<name>A0A518N1N6_9GAMM</name>
<dbReference type="RefSeq" id="WP_144889805.1">
    <property type="nucleotide sequence ID" value="NZ_CP042218.1"/>
</dbReference>
<sequence length="130" mass="13471">MQYFSTRPLLARILAIALGVSLSAAALAHGEAKPRFGGIVKAAQDVSFELVPAAEGGAQIYLDDHGDLMSTTGITGKLTIVGTSGRKDVELTADGKKLAAAGVRPQSGDNVVVVVVLPSRKTISVRYVIP</sequence>
<dbReference type="OrthoDB" id="8592387at2"/>
<evidence type="ECO:0000313" key="3">
    <source>
        <dbReference type="Proteomes" id="UP000316584"/>
    </source>
</evidence>
<feature type="signal peptide" evidence="1">
    <location>
        <begin position="1"/>
        <end position="28"/>
    </location>
</feature>
<evidence type="ECO:0000256" key="1">
    <source>
        <dbReference type="SAM" id="SignalP"/>
    </source>
</evidence>
<gene>
    <name evidence="2" type="ORF">FPZ22_02035</name>
</gene>
<dbReference type="Proteomes" id="UP000316584">
    <property type="component" value="Chromosome"/>
</dbReference>
<accession>A0A518N1N6</accession>
<dbReference type="KEGG" id="lug:FPZ22_02035"/>
<protein>
    <submittedName>
        <fullName evidence="2">Uncharacterized protein</fullName>
    </submittedName>
</protein>
<evidence type="ECO:0000313" key="2">
    <source>
        <dbReference type="EMBL" id="QDW65827.1"/>
    </source>
</evidence>